<sequence length="66" mass="7704">MWKADTTSDLLIILRLLKSYTYQKWKNTRTGNFTMNSHPLEEGAGREITASIVFEELESRKEINNI</sequence>
<reference evidence="1 2" key="1">
    <citation type="journal article" date="2013" name="PLoS Genet.">
        <title>The genome and development-dependent transcriptomes of Pyronema confluens: a window into fungal evolution.</title>
        <authorList>
            <person name="Traeger S."/>
            <person name="Altegoer F."/>
            <person name="Freitag M."/>
            <person name="Gabaldon T."/>
            <person name="Kempken F."/>
            <person name="Kumar A."/>
            <person name="Marcet-Houben M."/>
            <person name="Poggeler S."/>
            <person name="Stajich J.E."/>
            <person name="Nowrousian M."/>
        </authorList>
    </citation>
    <scope>NUCLEOTIDE SEQUENCE [LARGE SCALE GENOMIC DNA]</scope>
    <source>
        <strain evidence="2">CBS 100304</strain>
        <tissue evidence="1">Vegetative mycelium</tissue>
    </source>
</reference>
<evidence type="ECO:0000313" key="1">
    <source>
        <dbReference type="EMBL" id="CCX31826.1"/>
    </source>
</evidence>
<keyword evidence="2" id="KW-1185">Reference proteome</keyword>
<dbReference type="EMBL" id="HF935652">
    <property type="protein sequence ID" value="CCX31826.1"/>
    <property type="molecule type" value="Genomic_DNA"/>
</dbReference>
<organism evidence="1 2">
    <name type="scientific">Pyronema omphalodes (strain CBS 100304)</name>
    <name type="common">Pyronema confluens</name>
    <dbReference type="NCBI Taxonomy" id="1076935"/>
    <lineage>
        <taxon>Eukaryota</taxon>
        <taxon>Fungi</taxon>
        <taxon>Dikarya</taxon>
        <taxon>Ascomycota</taxon>
        <taxon>Pezizomycotina</taxon>
        <taxon>Pezizomycetes</taxon>
        <taxon>Pezizales</taxon>
        <taxon>Pyronemataceae</taxon>
        <taxon>Pyronema</taxon>
    </lineage>
</organism>
<protein>
    <submittedName>
        <fullName evidence="1">Uncharacterized protein</fullName>
    </submittedName>
</protein>
<dbReference type="AlphaFoldDB" id="U4LUP4"/>
<evidence type="ECO:0000313" key="2">
    <source>
        <dbReference type="Proteomes" id="UP000018144"/>
    </source>
</evidence>
<proteinExistence type="predicted"/>
<name>U4LUP4_PYROM</name>
<gene>
    <name evidence="1" type="ORF">PCON_11470</name>
</gene>
<accession>U4LUP4</accession>
<dbReference type="Proteomes" id="UP000018144">
    <property type="component" value="Unassembled WGS sequence"/>
</dbReference>